<evidence type="ECO:0000259" key="1">
    <source>
        <dbReference type="Pfam" id="PF10057"/>
    </source>
</evidence>
<gene>
    <name evidence="2" type="ORF">HJG54_11465</name>
</gene>
<reference evidence="2" key="1">
    <citation type="submission" date="2020-05" db="EMBL/GenBank/DDBJ databases">
        <authorList>
            <person name="Zhu T."/>
            <person name="Keshari N."/>
            <person name="Lu X."/>
        </authorList>
    </citation>
    <scope>NUCLEOTIDE SEQUENCE</scope>
    <source>
        <strain evidence="2">NK1-12</strain>
    </source>
</reference>
<feature type="domain" description="Na+-translocating membrane potential-generating system MpsC" evidence="1">
    <location>
        <begin position="7"/>
        <end position="113"/>
    </location>
</feature>
<dbReference type="InterPro" id="IPR018745">
    <property type="entry name" value="MpsC"/>
</dbReference>
<proteinExistence type="predicted"/>
<protein>
    <submittedName>
        <fullName evidence="2">DUF2294 family protein</fullName>
    </submittedName>
</protein>
<sequence>MTGARYQQLERSLAEQIQAFYAAQLERQPRQVTCRVFANKLVIFLEDGLTYPEQLLLTAGRVELVQQIRAGLSAILQPKLQSLIEQISKVGVAEVLMTTQLETGLVSISAILTQPLEQVEQP</sequence>
<organism evidence="2">
    <name type="scientific">Leptolyngbya sp. NK1-12</name>
    <dbReference type="NCBI Taxonomy" id="2547451"/>
    <lineage>
        <taxon>Bacteria</taxon>
        <taxon>Bacillati</taxon>
        <taxon>Cyanobacteriota</taxon>
        <taxon>Cyanophyceae</taxon>
        <taxon>Leptolyngbyales</taxon>
        <taxon>Leptolyngbyaceae</taxon>
        <taxon>Leptolyngbya group</taxon>
        <taxon>Leptolyngbya</taxon>
    </lineage>
</organism>
<dbReference type="EMBL" id="CP053586">
    <property type="protein sequence ID" value="WNZ23412.1"/>
    <property type="molecule type" value="Genomic_DNA"/>
</dbReference>
<name>A0AA96WUC8_9CYAN</name>
<accession>A0AA96WUC8</accession>
<dbReference type="RefSeq" id="WP_316435075.1">
    <property type="nucleotide sequence ID" value="NZ_CP053586.1"/>
</dbReference>
<evidence type="ECO:0000313" key="2">
    <source>
        <dbReference type="EMBL" id="WNZ23412.1"/>
    </source>
</evidence>
<dbReference type="AlphaFoldDB" id="A0AA96WUC8"/>
<dbReference type="Pfam" id="PF10057">
    <property type="entry name" value="MpsC"/>
    <property type="match status" value="1"/>
</dbReference>